<evidence type="ECO:0000313" key="2">
    <source>
        <dbReference type="Proteomes" id="UP001548189"/>
    </source>
</evidence>
<evidence type="ECO:0000313" key="1">
    <source>
        <dbReference type="EMBL" id="MET1257059.1"/>
    </source>
</evidence>
<comment type="caution">
    <text evidence="1">The sequence shown here is derived from an EMBL/GenBank/DDBJ whole genome shotgun (WGS) entry which is preliminary data.</text>
</comment>
<name>A0ABV2BYS4_9GAMM</name>
<dbReference type="EMBL" id="JBEVCJ010000033">
    <property type="protein sequence ID" value="MET1257059.1"/>
    <property type="molecule type" value="Genomic_DNA"/>
</dbReference>
<sequence length="80" mass="9397">MLDNQIIYNLQQQNARTQLENALKNNQHTLVVMSAEDYLDFYVVNFKRQNPGATNLNLLNHLEKVIRADKRSRLSIQQKI</sequence>
<keyword evidence="2" id="KW-1185">Reference proteome</keyword>
<organism evidence="1 2">
    <name type="scientific">Aliikangiella maris</name>
    <dbReference type="NCBI Taxonomy" id="3162458"/>
    <lineage>
        <taxon>Bacteria</taxon>
        <taxon>Pseudomonadati</taxon>
        <taxon>Pseudomonadota</taxon>
        <taxon>Gammaproteobacteria</taxon>
        <taxon>Oceanospirillales</taxon>
        <taxon>Pleioneaceae</taxon>
        <taxon>Aliikangiella</taxon>
    </lineage>
</organism>
<accession>A0ABV2BYS4</accession>
<reference evidence="1 2" key="1">
    <citation type="submission" date="2024-06" db="EMBL/GenBank/DDBJ databases">
        <authorList>
            <person name="Li F."/>
        </authorList>
    </citation>
    <scope>NUCLEOTIDE SEQUENCE [LARGE SCALE GENOMIC DNA]</scope>
    <source>
        <strain evidence="1 2">GXAS 311</strain>
    </source>
</reference>
<gene>
    <name evidence="1" type="ORF">ABVT43_18090</name>
</gene>
<proteinExistence type="predicted"/>
<protein>
    <submittedName>
        <fullName evidence="1">Uncharacterized protein</fullName>
    </submittedName>
</protein>
<dbReference type="Proteomes" id="UP001548189">
    <property type="component" value="Unassembled WGS sequence"/>
</dbReference>